<dbReference type="Pfam" id="PF02798">
    <property type="entry name" value="GST_N"/>
    <property type="match status" value="1"/>
</dbReference>
<dbReference type="OrthoDB" id="8772754at2"/>
<reference evidence="3" key="1">
    <citation type="submission" date="2013-08" db="EMBL/GenBank/DDBJ databases">
        <title>Genome sequencing of Arenimonas donghaensis.</title>
        <authorList>
            <person name="Chen F."/>
            <person name="Wang G."/>
        </authorList>
    </citation>
    <scope>NUCLEOTIDE SEQUENCE [LARGE SCALE GENOMIC DNA]</scope>
    <source>
        <strain evidence="3">HO3-R19</strain>
    </source>
</reference>
<dbReference type="SUPFAM" id="SSF52833">
    <property type="entry name" value="Thioredoxin-like"/>
    <property type="match status" value="1"/>
</dbReference>
<dbReference type="InterPro" id="IPR036249">
    <property type="entry name" value="Thioredoxin-like_sf"/>
</dbReference>
<gene>
    <name evidence="2" type="ORF">N788_01490</name>
</gene>
<dbReference type="AlphaFoldDB" id="A0A087MLW6"/>
<proteinExistence type="predicted"/>
<dbReference type="STRING" id="1121014.N788_01490"/>
<dbReference type="PATRIC" id="fig|1121014.3.peg.286"/>
<protein>
    <recommendedName>
        <fullName evidence="1">GST N-terminal domain-containing protein</fullName>
    </recommendedName>
</protein>
<dbReference type="CDD" id="cd03057">
    <property type="entry name" value="GST_N_Beta"/>
    <property type="match status" value="1"/>
</dbReference>
<dbReference type="GO" id="GO:0006559">
    <property type="term" value="P:L-phenylalanine catabolic process"/>
    <property type="evidence" value="ECO:0007669"/>
    <property type="project" value="TreeGrafter"/>
</dbReference>
<dbReference type="RefSeq" id="WP_051924230.1">
    <property type="nucleotide sequence ID" value="NZ_AVCJ01000001.1"/>
</dbReference>
<evidence type="ECO:0000313" key="2">
    <source>
        <dbReference type="EMBL" id="KFL37869.1"/>
    </source>
</evidence>
<dbReference type="GO" id="GO:0016034">
    <property type="term" value="F:maleylacetoacetate isomerase activity"/>
    <property type="evidence" value="ECO:0007669"/>
    <property type="project" value="TreeGrafter"/>
</dbReference>
<name>A0A087MLW6_9GAMM</name>
<comment type="caution">
    <text evidence="2">The sequence shown here is derived from an EMBL/GenBank/DDBJ whole genome shotgun (WGS) entry which is preliminary data.</text>
</comment>
<dbReference type="PANTHER" id="PTHR42673">
    <property type="entry name" value="MALEYLACETOACETATE ISOMERASE"/>
    <property type="match status" value="1"/>
</dbReference>
<reference evidence="2 3" key="2">
    <citation type="journal article" date="2015" name="Stand. Genomic Sci.">
        <title>High quality draft genomic sequence of Arenimonas donghaensis DSM 18148(T).</title>
        <authorList>
            <person name="Chen F."/>
            <person name="Wang H."/>
            <person name="Cao Y."/>
            <person name="Li X."/>
            <person name="Wang G."/>
        </authorList>
    </citation>
    <scope>NUCLEOTIDE SEQUENCE [LARGE SCALE GENOMIC DNA]</scope>
    <source>
        <strain evidence="2 3">HO3-R19</strain>
    </source>
</reference>
<dbReference type="InterPro" id="IPR004045">
    <property type="entry name" value="Glutathione_S-Trfase_N"/>
</dbReference>
<dbReference type="PANTHER" id="PTHR42673:SF4">
    <property type="entry name" value="MALEYLACETOACETATE ISOMERASE"/>
    <property type="match status" value="1"/>
</dbReference>
<sequence length="216" mass="23739">MASLVFFYSPGACSLAVHAALRQTQADFEAVRVDLREKQQLAPDYLRLNPQARVPTLSVDGRALVEVVAIADYLDRCFPQAALLPTDDFARAQDMAAIQRLSSDIHPLYRALWRSGWFADDPAAHDTLKSTATRRLREFHGELEQRLAEGSWGQGAPEGFLAFYTGVFLRWSAAVDPQGLGPECEALRTRMAAHPAMAGALAAEGIRLDSLERLTG</sequence>
<organism evidence="2 3">
    <name type="scientific">Arenimonas donghaensis DSM 18148 = HO3-R19</name>
    <dbReference type="NCBI Taxonomy" id="1121014"/>
    <lineage>
        <taxon>Bacteria</taxon>
        <taxon>Pseudomonadati</taxon>
        <taxon>Pseudomonadota</taxon>
        <taxon>Gammaproteobacteria</taxon>
        <taxon>Lysobacterales</taxon>
        <taxon>Lysobacteraceae</taxon>
        <taxon>Arenimonas</taxon>
    </lineage>
</organism>
<dbReference type="PROSITE" id="PS50404">
    <property type="entry name" value="GST_NTER"/>
    <property type="match status" value="1"/>
</dbReference>
<dbReference type="InterPro" id="IPR036282">
    <property type="entry name" value="Glutathione-S-Trfase_C_sf"/>
</dbReference>
<keyword evidence="3" id="KW-1185">Reference proteome</keyword>
<accession>A0A087MLW6</accession>
<dbReference type="GO" id="GO:0006749">
    <property type="term" value="P:glutathione metabolic process"/>
    <property type="evidence" value="ECO:0007669"/>
    <property type="project" value="TreeGrafter"/>
</dbReference>
<dbReference type="Gene3D" id="3.40.30.10">
    <property type="entry name" value="Glutaredoxin"/>
    <property type="match status" value="1"/>
</dbReference>
<evidence type="ECO:0000259" key="1">
    <source>
        <dbReference type="PROSITE" id="PS50404"/>
    </source>
</evidence>
<dbReference type="InterPro" id="IPR040079">
    <property type="entry name" value="Glutathione_S-Trfase"/>
</dbReference>
<dbReference type="EMBL" id="AVCJ01000001">
    <property type="protein sequence ID" value="KFL37869.1"/>
    <property type="molecule type" value="Genomic_DNA"/>
</dbReference>
<dbReference type="SFLD" id="SFLDS00019">
    <property type="entry name" value="Glutathione_Transferase_(cytos"/>
    <property type="match status" value="1"/>
</dbReference>
<dbReference type="Gene3D" id="1.20.1050.10">
    <property type="match status" value="1"/>
</dbReference>
<dbReference type="GO" id="GO:0004364">
    <property type="term" value="F:glutathione transferase activity"/>
    <property type="evidence" value="ECO:0007669"/>
    <property type="project" value="TreeGrafter"/>
</dbReference>
<dbReference type="Proteomes" id="UP000029085">
    <property type="component" value="Unassembled WGS sequence"/>
</dbReference>
<dbReference type="SFLD" id="SFLDG00358">
    <property type="entry name" value="Main_(cytGST)"/>
    <property type="match status" value="1"/>
</dbReference>
<dbReference type="SUPFAM" id="SSF47616">
    <property type="entry name" value="GST C-terminal domain-like"/>
    <property type="match status" value="1"/>
</dbReference>
<feature type="domain" description="GST N-terminal" evidence="1">
    <location>
        <begin position="1"/>
        <end position="82"/>
    </location>
</feature>
<evidence type="ECO:0000313" key="3">
    <source>
        <dbReference type="Proteomes" id="UP000029085"/>
    </source>
</evidence>